<evidence type="ECO:0000313" key="3">
    <source>
        <dbReference type="EMBL" id="HHF98288.1"/>
    </source>
</evidence>
<dbReference type="PANTHER" id="PTHR40278:SF1">
    <property type="entry name" value="DNA UTILIZATION PROTEIN HOFN"/>
    <property type="match status" value="1"/>
</dbReference>
<evidence type="ECO:0008006" key="4">
    <source>
        <dbReference type="Google" id="ProtNLM"/>
    </source>
</evidence>
<feature type="coiled-coil region" evidence="1">
    <location>
        <begin position="63"/>
        <end position="90"/>
    </location>
</feature>
<dbReference type="PANTHER" id="PTHR40278">
    <property type="entry name" value="DNA UTILIZATION PROTEIN HOFN"/>
    <property type="match status" value="1"/>
</dbReference>
<accession>A0A7V5HYI5</accession>
<keyword evidence="2" id="KW-0472">Membrane</keyword>
<evidence type="ECO:0000256" key="2">
    <source>
        <dbReference type="SAM" id="Phobius"/>
    </source>
</evidence>
<reference evidence="3" key="1">
    <citation type="journal article" date="2020" name="mSystems">
        <title>Genome- and Community-Level Interaction Insights into Carbon Utilization and Element Cycling Functions of Hydrothermarchaeota in Hydrothermal Sediment.</title>
        <authorList>
            <person name="Zhou Z."/>
            <person name="Liu Y."/>
            <person name="Xu W."/>
            <person name="Pan J."/>
            <person name="Luo Z.H."/>
            <person name="Li M."/>
        </authorList>
    </citation>
    <scope>NUCLEOTIDE SEQUENCE [LARGE SCALE GENOMIC DNA]</scope>
    <source>
        <strain evidence="3">HyVt-92</strain>
    </source>
</reference>
<keyword evidence="2" id="KW-0812">Transmembrane</keyword>
<keyword evidence="2" id="KW-1133">Transmembrane helix</keyword>
<dbReference type="EMBL" id="DRTT01000070">
    <property type="protein sequence ID" value="HHF98288.1"/>
    <property type="molecule type" value="Genomic_DNA"/>
</dbReference>
<keyword evidence="1" id="KW-0175">Coiled coil</keyword>
<sequence length="184" mass="21746">MIEVNLLPQRIIQRRRRIDFIIFVGICAVVAFCICYFFYLSLAQTIHPLEKKLSEVRGKIKEYQPLLKEIEKVKKENAEIQARFDSFKQIVERQSFFPRLLYFVYKCLPDNIWLEEIKSDRKENFIEITGKSLNKTIGVAEFIKNMEKSGLFSEIRFVRFSLGKVANREVMSFKIRCFLPSGSK</sequence>
<proteinExistence type="predicted"/>
<protein>
    <recommendedName>
        <fullName evidence="4">PilN domain-containing protein</fullName>
    </recommendedName>
</protein>
<organism evidence="3">
    <name type="scientific">Aerophobetes bacterium</name>
    <dbReference type="NCBI Taxonomy" id="2030807"/>
    <lineage>
        <taxon>Bacteria</taxon>
        <taxon>Candidatus Aerophobota</taxon>
    </lineage>
</organism>
<evidence type="ECO:0000256" key="1">
    <source>
        <dbReference type="SAM" id="Coils"/>
    </source>
</evidence>
<name>A0A7V5HYI5_UNCAE</name>
<dbReference type="AlphaFoldDB" id="A0A7V5HYI5"/>
<comment type="caution">
    <text evidence="3">The sequence shown here is derived from an EMBL/GenBank/DDBJ whole genome shotgun (WGS) entry which is preliminary data.</text>
</comment>
<dbReference type="Proteomes" id="UP000886070">
    <property type="component" value="Unassembled WGS sequence"/>
</dbReference>
<gene>
    <name evidence="3" type="ORF">ENL39_02225</name>
</gene>
<dbReference type="Pfam" id="PF05137">
    <property type="entry name" value="PilN"/>
    <property type="match status" value="1"/>
</dbReference>
<dbReference type="InterPro" id="IPR052534">
    <property type="entry name" value="Extracell_DNA_Util/SecSys_Comp"/>
</dbReference>
<feature type="transmembrane region" description="Helical" evidence="2">
    <location>
        <begin position="20"/>
        <end position="42"/>
    </location>
</feature>
<dbReference type="InterPro" id="IPR007813">
    <property type="entry name" value="PilN"/>
</dbReference>